<dbReference type="Proteomes" id="UP000814033">
    <property type="component" value="Unassembled WGS sequence"/>
</dbReference>
<sequence>MSSHAPYSDPSDDDVLAPEATSRRRSSRACDQCRRTKSKCQRYGSDEDPCHGCLETGSSCTYVGPSHKRGPPKGYIHAIERRLHQVEALMGTIIGSSDPRAQGLFQDLSRDPLACQIIHRVEHGPFGPKGRVSHPFGSTKEDFLAAIMSSSANSPPGSPISVNKSRLKPTKEQGNGPVKGIKLCRWTSVAKLAALLNARRPCPAATVRAKRSAHDIAGEIEHGRRTRPIPDRLANPSPHTAQFRPLAQECHLETLDLGYHGHSLGVAPQDTFTDMQWEVERMAELDHPFGDTLPAFSWN</sequence>
<accession>A0ACB8S175</accession>
<evidence type="ECO:0000313" key="1">
    <source>
        <dbReference type="EMBL" id="KAI0050188.1"/>
    </source>
</evidence>
<gene>
    <name evidence="1" type="ORF">FA95DRAFT_1570714</name>
</gene>
<dbReference type="EMBL" id="MU275864">
    <property type="protein sequence ID" value="KAI0050188.1"/>
    <property type="molecule type" value="Genomic_DNA"/>
</dbReference>
<proteinExistence type="predicted"/>
<keyword evidence="2" id="KW-1185">Reference proteome</keyword>
<reference evidence="1" key="1">
    <citation type="submission" date="2021-02" db="EMBL/GenBank/DDBJ databases">
        <authorList>
            <consortium name="DOE Joint Genome Institute"/>
            <person name="Ahrendt S."/>
            <person name="Looney B.P."/>
            <person name="Miyauchi S."/>
            <person name="Morin E."/>
            <person name="Drula E."/>
            <person name="Courty P.E."/>
            <person name="Chicoki N."/>
            <person name="Fauchery L."/>
            <person name="Kohler A."/>
            <person name="Kuo A."/>
            <person name="Labutti K."/>
            <person name="Pangilinan J."/>
            <person name="Lipzen A."/>
            <person name="Riley R."/>
            <person name="Andreopoulos W."/>
            <person name="He G."/>
            <person name="Johnson J."/>
            <person name="Barry K.W."/>
            <person name="Grigoriev I.V."/>
            <person name="Nagy L."/>
            <person name="Hibbett D."/>
            <person name="Henrissat B."/>
            <person name="Matheny P.B."/>
            <person name="Labbe J."/>
            <person name="Martin F."/>
        </authorList>
    </citation>
    <scope>NUCLEOTIDE SEQUENCE</scope>
    <source>
        <strain evidence="1">FP105234-sp</strain>
    </source>
</reference>
<reference evidence="1" key="2">
    <citation type="journal article" date="2022" name="New Phytol.">
        <title>Evolutionary transition to the ectomycorrhizal habit in the genomes of a hyperdiverse lineage of mushroom-forming fungi.</title>
        <authorList>
            <person name="Looney B."/>
            <person name="Miyauchi S."/>
            <person name="Morin E."/>
            <person name="Drula E."/>
            <person name="Courty P.E."/>
            <person name="Kohler A."/>
            <person name="Kuo A."/>
            <person name="LaButti K."/>
            <person name="Pangilinan J."/>
            <person name="Lipzen A."/>
            <person name="Riley R."/>
            <person name="Andreopoulos W."/>
            <person name="He G."/>
            <person name="Johnson J."/>
            <person name="Nolan M."/>
            <person name="Tritt A."/>
            <person name="Barry K.W."/>
            <person name="Grigoriev I.V."/>
            <person name="Nagy L.G."/>
            <person name="Hibbett D."/>
            <person name="Henrissat B."/>
            <person name="Matheny P.B."/>
            <person name="Labbe J."/>
            <person name="Martin F.M."/>
        </authorList>
    </citation>
    <scope>NUCLEOTIDE SEQUENCE</scope>
    <source>
        <strain evidence="1">FP105234-sp</strain>
    </source>
</reference>
<name>A0ACB8S175_9AGAM</name>
<evidence type="ECO:0000313" key="2">
    <source>
        <dbReference type="Proteomes" id="UP000814033"/>
    </source>
</evidence>
<comment type="caution">
    <text evidence="1">The sequence shown here is derived from an EMBL/GenBank/DDBJ whole genome shotgun (WGS) entry which is preliminary data.</text>
</comment>
<organism evidence="1 2">
    <name type="scientific">Auriscalpium vulgare</name>
    <dbReference type="NCBI Taxonomy" id="40419"/>
    <lineage>
        <taxon>Eukaryota</taxon>
        <taxon>Fungi</taxon>
        <taxon>Dikarya</taxon>
        <taxon>Basidiomycota</taxon>
        <taxon>Agaricomycotina</taxon>
        <taxon>Agaricomycetes</taxon>
        <taxon>Russulales</taxon>
        <taxon>Auriscalpiaceae</taxon>
        <taxon>Auriscalpium</taxon>
    </lineage>
</organism>
<protein>
    <submittedName>
        <fullName evidence="1">Uncharacterized protein</fullName>
    </submittedName>
</protein>